<evidence type="ECO:0000313" key="5">
    <source>
        <dbReference type="Proteomes" id="UP000689195"/>
    </source>
</evidence>
<dbReference type="Pfam" id="PF00188">
    <property type="entry name" value="CAP"/>
    <property type="match status" value="1"/>
</dbReference>
<evidence type="ECO:0000256" key="2">
    <source>
        <dbReference type="SAM" id="SignalP"/>
    </source>
</evidence>
<keyword evidence="5" id="KW-1185">Reference proteome</keyword>
<dbReference type="SMART" id="SM00198">
    <property type="entry name" value="SCP"/>
    <property type="match status" value="1"/>
</dbReference>
<gene>
    <name evidence="4" type="ORF">PPENT_87.1.T0600160</name>
</gene>
<accession>A0A8S1V8V6</accession>
<dbReference type="OrthoDB" id="414826at2759"/>
<evidence type="ECO:0000313" key="4">
    <source>
        <dbReference type="EMBL" id="CAD8173968.1"/>
    </source>
</evidence>
<dbReference type="InterPro" id="IPR014044">
    <property type="entry name" value="CAP_dom"/>
</dbReference>
<protein>
    <recommendedName>
        <fullName evidence="3">SCP domain-containing protein</fullName>
    </recommendedName>
</protein>
<name>A0A8S1V8V6_9CILI</name>
<keyword evidence="2" id="KW-0732">Signal</keyword>
<feature type="chain" id="PRO_5035918128" description="SCP domain-containing protein" evidence="2">
    <location>
        <begin position="19"/>
        <end position="551"/>
    </location>
</feature>
<dbReference type="EMBL" id="CAJJDO010000060">
    <property type="protein sequence ID" value="CAD8173968.1"/>
    <property type="molecule type" value="Genomic_DNA"/>
</dbReference>
<feature type="domain" description="SCP" evidence="3">
    <location>
        <begin position="34"/>
        <end position="175"/>
    </location>
</feature>
<feature type="signal peptide" evidence="2">
    <location>
        <begin position="1"/>
        <end position="18"/>
    </location>
</feature>
<evidence type="ECO:0000259" key="3">
    <source>
        <dbReference type="SMART" id="SM00198"/>
    </source>
</evidence>
<sequence length="551" mass="65448">MKFVLIVFLAFAYAKVGCDTDNKERVKERGMSKKKEDELLELHNEHRNEVATGKLKNWQGKFQTASNMNYVKWDHQLARFAQDCADKCPANFKIDCSFPPHYGFVTYQGDVENGGADWTAKRVFKKWAQHEDHARQIEMAQVQFFGCGRSQVSRKNGMSDEIVVCVYNRKPNLHGDVYKAGVAGQECLHGRKKGYLGLCKHSATDMSVINFKHQKKHDEYKYLILFKQLLSLYYFIFIQINNYSQCTFWMTLKESRNRNGISHCQSSALCIRHYVFLRSFTYYNGQFIIFYWIMFTYWDQKYFALFPEEREVFSFFQDLFLLSYQKLQLLDFHYKFMVYFKCLNHFYLSSMIVQPNSQQQADIQEILNQKKWLMKSQQRVHPCEIYILQFIIQYRYHQLSQYFQVSRVTIYQLIEKYDTKINQHAIKSALKKELSNQEQMFRRYDRKGREITFGSKYEVTIDEHVQFLQAIPPLSTPRNRTKSPLGIPLSARSPRNKSPLMENGGNSTPIVSSHKKLEFTKKEEESLKILEIKYQKQKMLSKQQKQCCIIW</sequence>
<organism evidence="4 5">
    <name type="scientific">Paramecium pentaurelia</name>
    <dbReference type="NCBI Taxonomy" id="43138"/>
    <lineage>
        <taxon>Eukaryota</taxon>
        <taxon>Sar</taxon>
        <taxon>Alveolata</taxon>
        <taxon>Ciliophora</taxon>
        <taxon>Intramacronucleata</taxon>
        <taxon>Oligohymenophorea</taxon>
        <taxon>Peniculida</taxon>
        <taxon>Parameciidae</taxon>
        <taxon>Paramecium</taxon>
    </lineage>
</organism>
<feature type="region of interest" description="Disordered" evidence="1">
    <location>
        <begin position="478"/>
        <end position="511"/>
    </location>
</feature>
<reference evidence="4" key="1">
    <citation type="submission" date="2021-01" db="EMBL/GenBank/DDBJ databases">
        <authorList>
            <consortium name="Genoscope - CEA"/>
            <person name="William W."/>
        </authorList>
    </citation>
    <scope>NUCLEOTIDE SEQUENCE</scope>
</reference>
<dbReference type="Proteomes" id="UP000689195">
    <property type="component" value="Unassembled WGS sequence"/>
</dbReference>
<comment type="caution">
    <text evidence="4">The sequence shown here is derived from an EMBL/GenBank/DDBJ whole genome shotgun (WGS) entry which is preliminary data.</text>
</comment>
<evidence type="ECO:0000256" key="1">
    <source>
        <dbReference type="SAM" id="MobiDB-lite"/>
    </source>
</evidence>
<proteinExistence type="predicted"/>
<dbReference type="AlphaFoldDB" id="A0A8S1V8V6"/>
<dbReference type="CDD" id="cd05380">
    <property type="entry name" value="CAP_euk"/>
    <property type="match status" value="1"/>
</dbReference>